<dbReference type="PANTHER" id="PTHR10131">
    <property type="entry name" value="TNF RECEPTOR ASSOCIATED FACTOR"/>
    <property type="match status" value="1"/>
</dbReference>
<dbReference type="Gene3D" id="3.30.40.10">
    <property type="entry name" value="Zinc/RING finger domain, C3HC4 (zinc finger)"/>
    <property type="match status" value="2"/>
</dbReference>
<evidence type="ECO:0000256" key="2">
    <source>
        <dbReference type="ARBA" id="ARBA00022771"/>
    </source>
</evidence>
<keyword evidence="3 4" id="KW-0862">Zinc</keyword>
<protein>
    <recommendedName>
        <fullName evidence="7">TRAF-type domain-containing protein</fullName>
    </recommendedName>
</protein>
<sequence length="399" mass="45456">MNKKKIKLSGAQFRKHRKVEEEKKEQYRGDATAQRYCCPPGSQVPEREDEEVVAAVRSPVEEPVEWISTGGKKAEEVEEVRVNFSGWGLILRGLWAIACISSWLVHHHSCPEDRQPLDVGSLKPLYRYMRNDLNRLQVRCVNAAQGCDVVCPLEGLHTHEDECEFAFVSCSNTGCPVQIERRGLEAHLSECNFCSRECPNGCGHTLLSSDQSQHNCVAELRTEVELLRAEMLCKLEEVRREMESRLDSQRRHMVQKESQLKNEVEELKDQLSRVMCDMRALLGAERLRRQEQAEAELEKRELLELLRELQPIKSQHPVDQKARDQHQGAQPGWELHTDTRHLQRKASLHSSSLSLHSGQAMNVSGPPPSPQLGEGGRKVGTRSLTLDCIKRKNREVTVI</sequence>
<feature type="compositionally biased region" description="Basic residues" evidence="6">
    <location>
        <begin position="1"/>
        <end position="17"/>
    </location>
</feature>
<evidence type="ECO:0000256" key="4">
    <source>
        <dbReference type="PROSITE-ProRule" id="PRU00207"/>
    </source>
</evidence>
<evidence type="ECO:0000259" key="7">
    <source>
        <dbReference type="PROSITE" id="PS50145"/>
    </source>
</evidence>
<dbReference type="EMBL" id="CADEAL010000333">
    <property type="protein sequence ID" value="CAB1418561.1"/>
    <property type="molecule type" value="Genomic_DNA"/>
</dbReference>
<keyword evidence="2 4" id="KW-0863">Zinc-finger</keyword>
<dbReference type="PANTHER" id="PTHR10131:SF94">
    <property type="entry name" value="TNF RECEPTOR-ASSOCIATED FACTOR 4"/>
    <property type="match status" value="1"/>
</dbReference>
<evidence type="ECO:0000313" key="8">
    <source>
        <dbReference type="EMBL" id="CAB1418561.1"/>
    </source>
</evidence>
<feature type="compositionally biased region" description="Low complexity" evidence="6">
    <location>
        <begin position="348"/>
        <end position="357"/>
    </location>
</feature>
<evidence type="ECO:0000256" key="5">
    <source>
        <dbReference type="SAM" id="Coils"/>
    </source>
</evidence>
<evidence type="ECO:0000256" key="1">
    <source>
        <dbReference type="ARBA" id="ARBA00022723"/>
    </source>
</evidence>
<accession>A0A9N7YAD8</accession>
<name>A0A9N7YAD8_PLEPL</name>
<feature type="domain" description="TRAF-type" evidence="7">
    <location>
        <begin position="158"/>
        <end position="202"/>
    </location>
</feature>
<feature type="compositionally biased region" description="Basic and acidic residues" evidence="6">
    <location>
        <begin position="18"/>
        <end position="28"/>
    </location>
</feature>
<feature type="region of interest" description="Disordered" evidence="6">
    <location>
        <begin position="1"/>
        <end position="32"/>
    </location>
</feature>
<dbReference type="GO" id="GO:0008270">
    <property type="term" value="F:zinc ion binding"/>
    <property type="evidence" value="ECO:0007669"/>
    <property type="project" value="UniProtKB-KW"/>
</dbReference>
<dbReference type="SUPFAM" id="SSF49599">
    <property type="entry name" value="TRAF domain-like"/>
    <property type="match status" value="1"/>
</dbReference>
<comment type="caution">
    <text evidence="8">The sequence shown here is derived from an EMBL/GenBank/DDBJ whole genome shotgun (WGS) entry which is preliminary data.</text>
</comment>
<evidence type="ECO:0000313" key="9">
    <source>
        <dbReference type="Proteomes" id="UP001153269"/>
    </source>
</evidence>
<keyword evidence="5" id="KW-0175">Coiled coil</keyword>
<dbReference type="InterPro" id="IPR001293">
    <property type="entry name" value="Znf_TRAF"/>
</dbReference>
<organism evidence="8 9">
    <name type="scientific">Pleuronectes platessa</name>
    <name type="common">European plaice</name>
    <dbReference type="NCBI Taxonomy" id="8262"/>
    <lineage>
        <taxon>Eukaryota</taxon>
        <taxon>Metazoa</taxon>
        <taxon>Chordata</taxon>
        <taxon>Craniata</taxon>
        <taxon>Vertebrata</taxon>
        <taxon>Euteleostomi</taxon>
        <taxon>Actinopterygii</taxon>
        <taxon>Neopterygii</taxon>
        <taxon>Teleostei</taxon>
        <taxon>Neoteleostei</taxon>
        <taxon>Acanthomorphata</taxon>
        <taxon>Carangaria</taxon>
        <taxon>Pleuronectiformes</taxon>
        <taxon>Pleuronectoidei</taxon>
        <taxon>Pleuronectidae</taxon>
        <taxon>Pleuronectes</taxon>
    </lineage>
</organism>
<dbReference type="Pfam" id="PF02176">
    <property type="entry name" value="zf-TRAF"/>
    <property type="match status" value="1"/>
</dbReference>
<reference evidence="8" key="1">
    <citation type="submission" date="2020-03" db="EMBL/GenBank/DDBJ databases">
        <authorList>
            <person name="Weist P."/>
        </authorList>
    </citation>
    <scope>NUCLEOTIDE SEQUENCE</scope>
</reference>
<dbReference type="PROSITE" id="PS50145">
    <property type="entry name" value="ZF_TRAF"/>
    <property type="match status" value="1"/>
</dbReference>
<feature type="coiled-coil region" evidence="5">
    <location>
        <begin position="217"/>
        <end position="308"/>
    </location>
</feature>
<keyword evidence="1 4" id="KW-0479">Metal-binding</keyword>
<feature type="zinc finger region" description="TRAF-type" evidence="4">
    <location>
        <begin position="158"/>
        <end position="202"/>
    </location>
</feature>
<gene>
    <name evidence="8" type="ORF">PLEPLA_LOCUS6387</name>
</gene>
<evidence type="ECO:0000256" key="3">
    <source>
        <dbReference type="ARBA" id="ARBA00022833"/>
    </source>
</evidence>
<keyword evidence="9" id="KW-1185">Reference proteome</keyword>
<dbReference type="Proteomes" id="UP001153269">
    <property type="component" value="Unassembled WGS sequence"/>
</dbReference>
<dbReference type="InterPro" id="IPR013083">
    <property type="entry name" value="Znf_RING/FYVE/PHD"/>
</dbReference>
<dbReference type="AlphaFoldDB" id="A0A9N7YAD8"/>
<feature type="region of interest" description="Disordered" evidence="6">
    <location>
        <begin position="341"/>
        <end position="379"/>
    </location>
</feature>
<evidence type="ECO:0000256" key="6">
    <source>
        <dbReference type="SAM" id="MobiDB-lite"/>
    </source>
</evidence>
<proteinExistence type="predicted"/>